<gene>
    <name evidence="7" type="ORF">C3K47_10710</name>
</gene>
<keyword evidence="8" id="KW-1185">Reference proteome</keyword>
<organism evidence="7 8">
    <name type="scientific">Solitalea longa</name>
    <dbReference type="NCBI Taxonomy" id="2079460"/>
    <lineage>
        <taxon>Bacteria</taxon>
        <taxon>Pseudomonadati</taxon>
        <taxon>Bacteroidota</taxon>
        <taxon>Sphingobacteriia</taxon>
        <taxon>Sphingobacteriales</taxon>
        <taxon>Sphingobacteriaceae</taxon>
        <taxon>Solitalea</taxon>
    </lineage>
</organism>
<comment type="caution">
    <text evidence="7">The sequence shown here is derived from an EMBL/GenBank/DDBJ whole genome shotgun (WGS) entry which is preliminary data.</text>
</comment>
<evidence type="ECO:0000256" key="3">
    <source>
        <dbReference type="ARBA" id="ARBA00023157"/>
    </source>
</evidence>
<dbReference type="InterPro" id="IPR017937">
    <property type="entry name" value="Thioredoxin_CS"/>
</dbReference>
<dbReference type="PANTHER" id="PTHR42852:SF6">
    <property type="entry name" value="THIOL:DISULFIDE INTERCHANGE PROTEIN DSBE"/>
    <property type="match status" value="1"/>
</dbReference>
<evidence type="ECO:0000259" key="6">
    <source>
        <dbReference type="PROSITE" id="PS51352"/>
    </source>
</evidence>
<dbReference type="InterPro" id="IPR050553">
    <property type="entry name" value="Thioredoxin_ResA/DsbE_sf"/>
</dbReference>
<dbReference type="InterPro" id="IPR013740">
    <property type="entry name" value="Redoxin"/>
</dbReference>
<dbReference type="CDD" id="cd02966">
    <property type="entry name" value="TlpA_like_family"/>
    <property type="match status" value="1"/>
</dbReference>
<feature type="domain" description="Thioredoxin" evidence="6">
    <location>
        <begin position="307"/>
        <end position="449"/>
    </location>
</feature>
<dbReference type="PROSITE" id="PS00194">
    <property type="entry name" value="THIOREDOXIN_1"/>
    <property type="match status" value="1"/>
</dbReference>
<protein>
    <recommendedName>
        <fullName evidence="6">Thioredoxin domain-containing protein</fullName>
    </recommendedName>
</protein>
<feature type="chain" id="PRO_5015484146" description="Thioredoxin domain-containing protein" evidence="5">
    <location>
        <begin position="20"/>
        <end position="449"/>
    </location>
</feature>
<dbReference type="GO" id="GO:0017004">
    <property type="term" value="P:cytochrome complex assembly"/>
    <property type="evidence" value="ECO:0007669"/>
    <property type="project" value="UniProtKB-KW"/>
</dbReference>
<evidence type="ECO:0000256" key="1">
    <source>
        <dbReference type="ARBA" id="ARBA00004196"/>
    </source>
</evidence>
<evidence type="ECO:0000313" key="7">
    <source>
        <dbReference type="EMBL" id="POY36220.1"/>
    </source>
</evidence>
<dbReference type="Gene3D" id="3.40.30.10">
    <property type="entry name" value="Glutaredoxin"/>
    <property type="match status" value="1"/>
</dbReference>
<dbReference type="Pfam" id="PF08534">
    <property type="entry name" value="Redoxin"/>
    <property type="match status" value="1"/>
</dbReference>
<keyword evidence="4" id="KW-0676">Redox-active center</keyword>
<keyword evidence="2" id="KW-0201">Cytochrome c-type biogenesis</keyword>
<dbReference type="Proteomes" id="UP000236893">
    <property type="component" value="Unassembled WGS sequence"/>
</dbReference>
<dbReference type="PROSITE" id="PS51352">
    <property type="entry name" value="THIOREDOXIN_2"/>
    <property type="match status" value="1"/>
</dbReference>
<proteinExistence type="predicted"/>
<dbReference type="AlphaFoldDB" id="A0A2S5A0V4"/>
<evidence type="ECO:0000256" key="4">
    <source>
        <dbReference type="ARBA" id="ARBA00023284"/>
    </source>
</evidence>
<dbReference type="GO" id="GO:0030313">
    <property type="term" value="C:cell envelope"/>
    <property type="evidence" value="ECO:0007669"/>
    <property type="project" value="UniProtKB-SubCell"/>
</dbReference>
<dbReference type="SUPFAM" id="SSF52833">
    <property type="entry name" value="Thioredoxin-like"/>
    <property type="match status" value="1"/>
</dbReference>
<feature type="signal peptide" evidence="5">
    <location>
        <begin position="1"/>
        <end position="19"/>
    </location>
</feature>
<evidence type="ECO:0000313" key="8">
    <source>
        <dbReference type="Proteomes" id="UP000236893"/>
    </source>
</evidence>
<comment type="subcellular location">
    <subcellularLocation>
        <location evidence="1">Cell envelope</location>
    </subcellularLocation>
</comment>
<sequence length="449" mass="50721">MKKQFLIGSLLLSNVCAFAQLSEIQGVVSSNNKDKAAGVSLVKVVNGQYEVFATTGLNADGSFAFLVQPSQEGFYAIQTKDQGRQFPIYLKQGDHVEVKIDDKNKVELAGKNTPENQVLASWSKMTEELKARSISAEGYQGNMNDFSKCLAQVADQTETFKKGINTKNATFNGLMKKLTTYDLDLCALYYLANQKEMPSREGLSAYYKQIVVKDKFSNDDIFLMGNGKMLMKIYPYFANGFDKQPTFDERLQYLTTNRQKAEMVLAEYKGMKTYEQFEDMKAKYGQYLQAPNHKRIVEDLDKKLLITKAKFKAPGFTYPDLNGKMVSLSDFTGKVVLMDIWASWCGPCKQEIPYLNALEKEMHGKDVVFMSVSIDKLTDKDKWLKAIADNQAGGNQLFSANDTQFAKDYMITTIPRFVVIDKKGNMVQMNAPRPSSPDLKQLLLEELKK</sequence>
<keyword evidence="5" id="KW-0732">Signal</keyword>
<dbReference type="InterPro" id="IPR013766">
    <property type="entry name" value="Thioredoxin_domain"/>
</dbReference>
<dbReference type="InterPro" id="IPR036249">
    <property type="entry name" value="Thioredoxin-like_sf"/>
</dbReference>
<dbReference type="EMBL" id="PQVF01000007">
    <property type="protein sequence ID" value="POY36220.1"/>
    <property type="molecule type" value="Genomic_DNA"/>
</dbReference>
<dbReference type="PANTHER" id="PTHR42852">
    <property type="entry name" value="THIOL:DISULFIDE INTERCHANGE PROTEIN DSBE"/>
    <property type="match status" value="1"/>
</dbReference>
<accession>A0A2S5A0V4</accession>
<evidence type="ECO:0000256" key="2">
    <source>
        <dbReference type="ARBA" id="ARBA00022748"/>
    </source>
</evidence>
<keyword evidence="3" id="KW-1015">Disulfide bond</keyword>
<dbReference type="RefSeq" id="WP_103789138.1">
    <property type="nucleotide sequence ID" value="NZ_PQVF01000007.1"/>
</dbReference>
<dbReference type="GO" id="GO:0016491">
    <property type="term" value="F:oxidoreductase activity"/>
    <property type="evidence" value="ECO:0007669"/>
    <property type="project" value="InterPro"/>
</dbReference>
<dbReference type="OrthoDB" id="736810at2"/>
<reference evidence="7 8" key="1">
    <citation type="submission" date="2018-01" db="EMBL/GenBank/DDBJ databases">
        <authorList>
            <person name="Gaut B.S."/>
            <person name="Morton B.R."/>
            <person name="Clegg M.T."/>
            <person name="Duvall M.R."/>
        </authorList>
    </citation>
    <scope>NUCLEOTIDE SEQUENCE [LARGE SCALE GENOMIC DNA]</scope>
    <source>
        <strain evidence="7 8">HR-AV</strain>
    </source>
</reference>
<name>A0A2S5A0V4_9SPHI</name>
<evidence type="ECO:0000256" key="5">
    <source>
        <dbReference type="SAM" id="SignalP"/>
    </source>
</evidence>